<name>A0A5N5SHL0_9CRUS</name>
<accession>A0A5N5SHL0</accession>
<dbReference type="Proteomes" id="UP000326759">
    <property type="component" value="Unassembled WGS sequence"/>
</dbReference>
<reference evidence="1 2" key="1">
    <citation type="journal article" date="2019" name="PLoS Biol.">
        <title>Sex chromosomes control vertical transmission of feminizing Wolbachia symbionts in an isopod.</title>
        <authorList>
            <person name="Becking T."/>
            <person name="Chebbi M.A."/>
            <person name="Giraud I."/>
            <person name="Moumen B."/>
            <person name="Laverre T."/>
            <person name="Caubet Y."/>
            <person name="Peccoud J."/>
            <person name="Gilbert C."/>
            <person name="Cordaux R."/>
        </authorList>
    </citation>
    <scope>NUCLEOTIDE SEQUENCE [LARGE SCALE GENOMIC DNA]</scope>
    <source>
        <strain evidence="1">ANa2</strain>
        <tissue evidence="1">Whole body excluding digestive tract and cuticle</tissue>
    </source>
</reference>
<gene>
    <name evidence="1" type="ORF">Anas_10426</name>
</gene>
<feature type="non-terminal residue" evidence="1">
    <location>
        <position position="54"/>
    </location>
</feature>
<protein>
    <submittedName>
        <fullName evidence="1">Uncharacterized protein</fullName>
    </submittedName>
</protein>
<proteinExistence type="predicted"/>
<organism evidence="1 2">
    <name type="scientific">Armadillidium nasatum</name>
    <dbReference type="NCBI Taxonomy" id="96803"/>
    <lineage>
        <taxon>Eukaryota</taxon>
        <taxon>Metazoa</taxon>
        <taxon>Ecdysozoa</taxon>
        <taxon>Arthropoda</taxon>
        <taxon>Crustacea</taxon>
        <taxon>Multicrustacea</taxon>
        <taxon>Malacostraca</taxon>
        <taxon>Eumalacostraca</taxon>
        <taxon>Peracarida</taxon>
        <taxon>Isopoda</taxon>
        <taxon>Oniscidea</taxon>
        <taxon>Crinocheta</taxon>
        <taxon>Armadillidiidae</taxon>
        <taxon>Armadillidium</taxon>
    </lineage>
</organism>
<evidence type="ECO:0000313" key="1">
    <source>
        <dbReference type="EMBL" id="KAB7493733.1"/>
    </source>
</evidence>
<evidence type="ECO:0000313" key="2">
    <source>
        <dbReference type="Proteomes" id="UP000326759"/>
    </source>
</evidence>
<keyword evidence="2" id="KW-1185">Reference proteome</keyword>
<dbReference type="AlphaFoldDB" id="A0A5N5SHL0"/>
<comment type="caution">
    <text evidence="1">The sequence shown here is derived from an EMBL/GenBank/DDBJ whole genome shotgun (WGS) entry which is preliminary data.</text>
</comment>
<dbReference type="EMBL" id="SEYY01025008">
    <property type="protein sequence ID" value="KAB7493733.1"/>
    <property type="molecule type" value="Genomic_DNA"/>
</dbReference>
<sequence length="54" mass="6198">MVVTNKTVVLVSILEVSSIELSAYQMANPEIYQKYTRNPTKVYQKSTRTNSPYL</sequence>